<dbReference type="HOGENOM" id="CLU_113663_5_1_4"/>
<keyword evidence="5 9" id="KW-0653">Protein transport</keyword>
<evidence type="ECO:0000256" key="1">
    <source>
        <dbReference type="ARBA" id="ARBA00004370"/>
    </source>
</evidence>
<dbReference type="GO" id="GO:0065002">
    <property type="term" value="P:intracellular protein transmembrane transport"/>
    <property type="evidence" value="ECO:0007669"/>
    <property type="project" value="UniProtKB-UniRule"/>
</dbReference>
<evidence type="ECO:0000256" key="7">
    <source>
        <dbReference type="ARBA" id="ARBA00023010"/>
    </source>
</evidence>
<dbReference type="GO" id="GO:0009306">
    <property type="term" value="P:protein secretion"/>
    <property type="evidence" value="ECO:0007669"/>
    <property type="project" value="UniProtKB-UniRule"/>
</dbReference>
<dbReference type="InterPro" id="IPR038379">
    <property type="entry name" value="SecE_sf"/>
</dbReference>
<comment type="caution">
    <text evidence="10">The sequence shown here is derived from an EMBL/GenBank/DDBJ whole genome shotgun (WGS) entry which is preliminary data.</text>
</comment>
<evidence type="ECO:0000256" key="8">
    <source>
        <dbReference type="ARBA" id="ARBA00023136"/>
    </source>
</evidence>
<proteinExistence type="inferred from homology"/>
<comment type="subunit">
    <text evidence="9">Component of the Sec protein translocase complex. Heterotrimer consisting of SecY, SecE and SecG subunits. The heterotrimers can form oligomers, although 1 heterotrimer is thought to be able to translocate proteins. Interacts with the ribosome. Interacts with SecDF, and other proteins may be involved. Interacts with SecA.</text>
</comment>
<dbReference type="GO" id="GO:0006605">
    <property type="term" value="P:protein targeting"/>
    <property type="evidence" value="ECO:0007669"/>
    <property type="project" value="UniProtKB-UniRule"/>
</dbReference>
<keyword evidence="4 9" id="KW-0812">Transmembrane</keyword>
<dbReference type="Gene3D" id="1.20.5.1030">
    <property type="entry name" value="Preprotein translocase secy subunit"/>
    <property type="match status" value="1"/>
</dbReference>
<evidence type="ECO:0000313" key="11">
    <source>
        <dbReference type="Proteomes" id="UP000004088"/>
    </source>
</evidence>
<dbReference type="HAMAP" id="MF_00422">
    <property type="entry name" value="SecE"/>
    <property type="match status" value="1"/>
</dbReference>
<keyword evidence="7 9" id="KW-0811">Translocation</keyword>
<keyword evidence="3 9" id="KW-1003">Cell membrane</keyword>
<dbReference type="PANTHER" id="PTHR33910">
    <property type="entry name" value="PROTEIN TRANSLOCASE SUBUNIT SECE"/>
    <property type="match status" value="1"/>
</dbReference>
<evidence type="ECO:0000256" key="9">
    <source>
        <dbReference type="HAMAP-Rule" id="MF_00422"/>
    </source>
</evidence>
<dbReference type="NCBIfam" id="TIGR00964">
    <property type="entry name" value="secE_bact"/>
    <property type="match status" value="1"/>
</dbReference>
<evidence type="ECO:0000256" key="6">
    <source>
        <dbReference type="ARBA" id="ARBA00022989"/>
    </source>
</evidence>
<comment type="function">
    <text evidence="9">Essential subunit of the Sec protein translocation channel SecYEG. Clamps together the 2 halves of SecY. May contact the channel plug during translocation.</text>
</comment>
<dbReference type="InterPro" id="IPR001901">
    <property type="entry name" value="Translocase_SecE/Sec61-g"/>
</dbReference>
<evidence type="ECO:0000256" key="3">
    <source>
        <dbReference type="ARBA" id="ARBA00022475"/>
    </source>
</evidence>
<dbReference type="GO" id="GO:0005886">
    <property type="term" value="C:plasma membrane"/>
    <property type="evidence" value="ECO:0007669"/>
    <property type="project" value="UniProtKB-SubCell"/>
</dbReference>
<dbReference type="Pfam" id="PF00584">
    <property type="entry name" value="SecE"/>
    <property type="match status" value="1"/>
</dbReference>
<dbReference type="Proteomes" id="UP000004088">
    <property type="component" value="Unassembled WGS sequence"/>
</dbReference>
<dbReference type="RefSeq" id="WP_003783590.1">
    <property type="nucleotide sequence ID" value="NZ_GL870929.1"/>
</dbReference>
<name>F0F0U8_9NEIS</name>
<organism evidence="10 11">
    <name type="scientific">Kingella denitrificans ATCC 33394</name>
    <dbReference type="NCBI Taxonomy" id="888741"/>
    <lineage>
        <taxon>Bacteria</taxon>
        <taxon>Pseudomonadati</taxon>
        <taxon>Pseudomonadota</taxon>
        <taxon>Betaproteobacteria</taxon>
        <taxon>Neisseriales</taxon>
        <taxon>Neisseriaceae</taxon>
        <taxon>Kingella</taxon>
    </lineage>
</organism>
<dbReference type="PANTHER" id="PTHR33910:SF1">
    <property type="entry name" value="PROTEIN TRANSLOCASE SUBUNIT SECE"/>
    <property type="match status" value="1"/>
</dbReference>
<reference evidence="10 11" key="1">
    <citation type="submission" date="2011-01" db="EMBL/GenBank/DDBJ databases">
        <authorList>
            <person name="Muzny D."/>
            <person name="Qin X."/>
            <person name="Deng J."/>
            <person name="Jiang H."/>
            <person name="Liu Y."/>
            <person name="Qu J."/>
            <person name="Song X.-Z."/>
            <person name="Zhang L."/>
            <person name="Thornton R."/>
            <person name="Coyle M."/>
            <person name="Francisco L."/>
            <person name="Jackson L."/>
            <person name="Javaid M."/>
            <person name="Korchina V."/>
            <person name="Kovar C."/>
            <person name="Mata R."/>
            <person name="Mathew T."/>
            <person name="Ngo R."/>
            <person name="Nguyen L."/>
            <person name="Nguyen N."/>
            <person name="Okwuonu G."/>
            <person name="Ongeri F."/>
            <person name="Pham C."/>
            <person name="Simmons D."/>
            <person name="Wilczek-Boney K."/>
            <person name="Hale W."/>
            <person name="Jakkamsetti A."/>
            <person name="Pham P."/>
            <person name="Ruth R."/>
            <person name="San Lucas F."/>
            <person name="Warren J."/>
            <person name="Zhang J."/>
            <person name="Zhao Z."/>
            <person name="Zhou C."/>
            <person name="Zhu D."/>
            <person name="Lee S."/>
            <person name="Bess C."/>
            <person name="Blankenburg K."/>
            <person name="Forbes L."/>
            <person name="Fu Q."/>
            <person name="Gubbala S."/>
            <person name="Hirani K."/>
            <person name="Jayaseelan J.C."/>
            <person name="Lara F."/>
            <person name="Munidasa M."/>
            <person name="Palculict T."/>
            <person name="Patil S."/>
            <person name="Pu L.-L."/>
            <person name="Saada N."/>
            <person name="Tang L."/>
            <person name="Weissenberger G."/>
            <person name="Zhu Y."/>
            <person name="Hemphill L."/>
            <person name="Shang Y."/>
            <person name="Youmans B."/>
            <person name="Ayvaz T."/>
            <person name="Ross M."/>
            <person name="Santibanez J."/>
            <person name="Aqrawi P."/>
            <person name="Gross S."/>
            <person name="Joshi V."/>
            <person name="Fowler G."/>
            <person name="Nazareth L."/>
            <person name="Reid J."/>
            <person name="Worley K."/>
            <person name="Petrosino J."/>
            <person name="Highlander S."/>
            <person name="Gibbs R."/>
        </authorList>
    </citation>
    <scope>NUCLEOTIDE SEQUENCE [LARGE SCALE GENOMIC DNA]</scope>
    <source>
        <strain evidence="10 11">ATCC 33394</strain>
    </source>
</reference>
<evidence type="ECO:0000256" key="4">
    <source>
        <dbReference type="ARBA" id="ARBA00022692"/>
    </source>
</evidence>
<protein>
    <recommendedName>
        <fullName evidence="9">Protein translocase subunit SecE</fullName>
    </recommendedName>
</protein>
<accession>F0F0U8</accession>
<dbReference type="InterPro" id="IPR005807">
    <property type="entry name" value="SecE_bac"/>
</dbReference>
<comment type="similarity">
    <text evidence="9">Belongs to the SecE/SEC61-gamma family.</text>
</comment>
<feature type="transmembrane region" description="Helical" evidence="9">
    <location>
        <begin position="43"/>
        <end position="70"/>
    </location>
</feature>
<dbReference type="EMBL" id="AEWV01000031">
    <property type="protein sequence ID" value="EGC16790.1"/>
    <property type="molecule type" value="Genomic_DNA"/>
</dbReference>
<keyword evidence="11" id="KW-1185">Reference proteome</keyword>
<dbReference type="STRING" id="888741.HMPREF9098_1733"/>
<dbReference type="GO" id="GO:0008320">
    <property type="term" value="F:protein transmembrane transporter activity"/>
    <property type="evidence" value="ECO:0007669"/>
    <property type="project" value="UniProtKB-UniRule"/>
</dbReference>
<comment type="subcellular location">
    <subcellularLocation>
        <location evidence="9">Cell membrane</location>
        <topology evidence="9">Single-pass membrane protein</topology>
    </subcellularLocation>
    <subcellularLocation>
        <location evidence="1">Membrane</location>
    </subcellularLocation>
</comment>
<dbReference type="PRINTS" id="PR01650">
    <property type="entry name" value="SECETRNLCASE"/>
</dbReference>
<evidence type="ECO:0000256" key="5">
    <source>
        <dbReference type="ARBA" id="ARBA00022927"/>
    </source>
</evidence>
<gene>
    <name evidence="9 10" type="primary">secE</name>
    <name evidence="10" type="ORF">HMPREF9098_1733</name>
</gene>
<evidence type="ECO:0000313" key="10">
    <source>
        <dbReference type="EMBL" id="EGC16790.1"/>
    </source>
</evidence>
<keyword evidence="2 9" id="KW-0813">Transport</keyword>
<dbReference type="GO" id="GO:0043952">
    <property type="term" value="P:protein transport by the Sec complex"/>
    <property type="evidence" value="ECO:0007669"/>
    <property type="project" value="UniProtKB-UniRule"/>
</dbReference>
<dbReference type="AlphaFoldDB" id="F0F0U8"/>
<evidence type="ECO:0000256" key="2">
    <source>
        <dbReference type="ARBA" id="ARBA00022448"/>
    </source>
</evidence>
<sequence length="72" mass="8345">MNQETSPEKQGGLRLFRYFKESIAEFKKVVWPKRSDAVRMTGFVLVFVTIFAIFIYGVDSIMSLLINLILLK</sequence>
<keyword evidence="8 9" id="KW-0472">Membrane</keyword>
<keyword evidence="6 9" id="KW-1133">Transmembrane helix</keyword>